<proteinExistence type="inferred from homology"/>
<dbReference type="RefSeq" id="WP_094855170.1">
    <property type="nucleotide sequence ID" value="NZ_NEVM01000005.1"/>
</dbReference>
<name>A0A261S069_9BORD</name>
<evidence type="ECO:0000259" key="6">
    <source>
        <dbReference type="SMART" id="SM00062"/>
    </source>
</evidence>
<keyword evidence="2" id="KW-0813">Transport</keyword>
<dbReference type="SMART" id="SM00062">
    <property type="entry name" value="PBPb"/>
    <property type="match status" value="1"/>
</dbReference>
<dbReference type="AlphaFoldDB" id="A0A261S069"/>
<dbReference type="GO" id="GO:0006865">
    <property type="term" value="P:amino acid transport"/>
    <property type="evidence" value="ECO:0007669"/>
    <property type="project" value="TreeGrafter"/>
</dbReference>
<evidence type="ECO:0000256" key="5">
    <source>
        <dbReference type="SAM" id="SignalP"/>
    </source>
</evidence>
<comment type="caution">
    <text evidence="7">The sequence shown here is derived from an EMBL/GenBank/DDBJ whole genome shotgun (WGS) entry which is preliminary data.</text>
</comment>
<feature type="signal peptide" evidence="5">
    <location>
        <begin position="1"/>
        <end position="22"/>
    </location>
</feature>
<dbReference type="PANTHER" id="PTHR30085">
    <property type="entry name" value="AMINO ACID ABC TRANSPORTER PERMEASE"/>
    <property type="match status" value="1"/>
</dbReference>
<dbReference type="Pfam" id="PF00497">
    <property type="entry name" value="SBP_bac_3"/>
    <property type="match status" value="1"/>
</dbReference>
<dbReference type="Proteomes" id="UP000216020">
    <property type="component" value="Unassembled WGS sequence"/>
</dbReference>
<organism evidence="7 8">
    <name type="scientific">Bordetella genomosp. 10</name>
    <dbReference type="NCBI Taxonomy" id="1416804"/>
    <lineage>
        <taxon>Bacteria</taxon>
        <taxon>Pseudomonadati</taxon>
        <taxon>Pseudomonadota</taxon>
        <taxon>Betaproteobacteria</taxon>
        <taxon>Burkholderiales</taxon>
        <taxon>Alcaligenaceae</taxon>
        <taxon>Bordetella</taxon>
    </lineage>
</organism>
<dbReference type="CDD" id="cd13692">
    <property type="entry name" value="PBP2_BztA"/>
    <property type="match status" value="1"/>
</dbReference>
<evidence type="ECO:0000256" key="2">
    <source>
        <dbReference type="ARBA" id="ARBA00022448"/>
    </source>
</evidence>
<dbReference type="InterPro" id="IPR051455">
    <property type="entry name" value="Bact_solute-bind_prot3"/>
</dbReference>
<feature type="domain" description="Solute-binding protein family 3/N-terminal" evidence="6">
    <location>
        <begin position="34"/>
        <end position="263"/>
    </location>
</feature>
<evidence type="ECO:0000256" key="1">
    <source>
        <dbReference type="ARBA" id="ARBA00010333"/>
    </source>
</evidence>
<feature type="chain" id="PRO_5012605044" evidence="5">
    <location>
        <begin position="23"/>
        <end position="338"/>
    </location>
</feature>
<keyword evidence="8" id="KW-1185">Reference proteome</keyword>
<sequence length="338" mass="37073">MRKFLSTALAAGLLCVAGAAHAGTTFDNVKKKGFVQCGFAGIPGFSVLDSKGEWTGLDVDMCRAVAAAMFGDASKVKGNVLTAQAKFTALQSGEIDMLSRNTTLTLARDTTLGLIGVGVNFYDAQGVLVRKSLGAKSVKDLDGATICVQPGTTTELNLADYFRARNLTFKPLLVENYDENFRLLESGRCDAYTNDKSNTAANMRTRLAKPDEWEILPENLSKEPLGPMVRQGDEQWFNLVRWTLNVMLEAEEYGITSKNVDEMLKSTNPNVQRILGVTPGMGKNLGVDDKWAYNIIKQVGNYGESYDRAMGKDSPLKLERGLNRLWTEGGIMYGWPVR</sequence>
<dbReference type="InterPro" id="IPR018313">
    <property type="entry name" value="SBP_3_CS"/>
</dbReference>
<dbReference type="Gene3D" id="3.40.190.10">
    <property type="entry name" value="Periplasmic binding protein-like II"/>
    <property type="match status" value="2"/>
</dbReference>
<gene>
    <name evidence="7" type="ORF">CAL29_22415</name>
</gene>
<dbReference type="PANTHER" id="PTHR30085:SF7">
    <property type="entry name" value="AMINO-ACID ABC TRANSPORTER-BINDING PROTEIN YHDW-RELATED"/>
    <property type="match status" value="1"/>
</dbReference>
<dbReference type="EMBL" id="NEVM01000005">
    <property type="protein sequence ID" value="OZI30746.1"/>
    <property type="molecule type" value="Genomic_DNA"/>
</dbReference>
<evidence type="ECO:0000256" key="4">
    <source>
        <dbReference type="RuleBase" id="RU003744"/>
    </source>
</evidence>
<evidence type="ECO:0000313" key="7">
    <source>
        <dbReference type="EMBL" id="OZI30746.1"/>
    </source>
</evidence>
<protein>
    <submittedName>
        <fullName evidence="7">Amino acid ABC transporter substrate-binding protein</fullName>
    </submittedName>
</protein>
<comment type="similarity">
    <text evidence="1 4">Belongs to the bacterial solute-binding protein 3 family.</text>
</comment>
<evidence type="ECO:0000256" key="3">
    <source>
        <dbReference type="ARBA" id="ARBA00022729"/>
    </source>
</evidence>
<dbReference type="InterPro" id="IPR001638">
    <property type="entry name" value="Solute-binding_3/MltF_N"/>
</dbReference>
<dbReference type="SUPFAM" id="SSF53850">
    <property type="entry name" value="Periplasmic binding protein-like II"/>
    <property type="match status" value="1"/>
</dbReference>
<dbReference type="OrthoDB" id="9777941at2"/>
<accession>A0A261S069</accession>
<evidence type="ECO:0000313" key="8">
    <source>
        <dbReference type="Proteomes" id="UP000216020"/>
    </source>
</evidence>
<reference evidence="8" key="1">
    <citation type="submission" date="2017-05" db="EMBL/GenBank/DDBJ databases">
        <title>Complete and WGS of Bordetella genogroups.</title>
        <authorList>
            <person name="Spilker T."/>
            <person name="Lipuma J."/>
        </authorList>
    </citation>
    <scope>NUCLEOTIDE SEQUENCE [LARGE SCALE GENOMIC DNA]</scope>
    <source>
        <strain evidence="8">AU16122</strain>
    </source>
</reference>
<dbReference type="PROSITE" id="PS01039">
    <property type="entry name" value="SBP_BACTERIAL_3"/>
    <property type="match status" value="1"/>
</dbReference>
<keyword evidence="3 5" id="KW-0732">Signal</keyword>